<sequence>MNDTILRELWYLDTVVSSPFRALRRSLSEKTSPWSQSADELIWAIEGMARLPVKVLQSAFGEQMNPKPAPKENS</sequence>
<evidence type="ECO:0000313" key="1">
    <source>
        <dbReference type="EMBL" id="PSR33754.1"/>
    </source>
</evidence>
<reference evidence="1 2" key="1">
    <citation type="journal article" date="2014" name="BMC Genomics">
        <title>Comparison of environmental and isolate Sulfobacillus genomes reveals diverse carbon, sulfur, nitrogen, and hydrogen metabolisms.</title>
        <authorList>
            <person name="Justice N.B."/>
            <person name="Norman A."/>
            <person name="Brown C.T."/>
            <person name="Singh A."/>
            <person name="Thomas B.C."/>
            <person name="Banfield J.F."/>
        </authorList>
    </citation>
    <scope>NUCLEOTIDE SEQUENCE [LARGE SCALE GENOMIC DNA]</scope>
    <source>
        <strain evidence="1">AMDSBA4</strain>
    </source>
</reference>
<dbReference type="Proteomes" id="UP000242972">
    <property type="component" value="Unassembled WGS sequence"/>
</dbReference>
<gene>
    <name evidence="1" type="ORF">C7B46_08780</name>
</gene>
<dbReference type="EMBL" id="PXYW01000017">
    <property type="protein sequence ID" value="PSR33754.1"/>
    <property type="molecule type" value="Genomic_DNA"/>
</dbReference>
<name>A0A2T2XGX6_9FIRM</name>
<comment type="caution">
    <text evidence="1">The sequence shown here is derived from an EMBL/GenBank/DDBJ whole genome shotgun (WGS) entry which is preliminary data.</text>
</comment>
<organism evidence="1 2">
    <name type="scientific">Sulfobacillus benefaciens</name>
    <dbReference type="NCBI Taxonomy" id="453960"/>
    <lineage>
        <taxon>Bacteria</taxon>
        <taxon>Bacillati</taxon>
        <taxon>Bacillota</taxon>
        <taxon>Clostridia</taxon>
        <taxon>Eubacteriales</taxon>
        <taxon>Clostridiales Family XVII. Incertae Sedis</taxon>
        <taxon>Sulfobacillus</taxon>
    </lineage>
</organism>
<accession>A0A2T2XGX6</accession>
<dbReference type="AlphaFoldDB" id="A0A2T2XGX6"/>
<evidence type="ECO:0000313" key="2">
    <source>
        <dbReference type="Proteomes" id="UP000242972"/>
    </source>
</evidence>
<protein>
    <submittedName>
        <fullName evidence="1">Uncharacterized protein</fullName>
    </submittedName>
</protein>
<proteinExistence type="predicted"/>